<dbReference type="PANTHER" id="PTHR43142">
    <property type="entry name" value="CARBOXYLIC ESTER HYDROLASE"/>
    <property type="match status" value="1"/>
</dbReference>
<proteinExistence type="inferred from homology"/>
<evidence type="ECO:0000256" key="1">
    <source>
        <dbReference type="ARBA" id="ARBA00005964"/>
    </source>
</evidence>
<dbReference type="InterPro" id="IPR029058">
    <property type="entry name" value="AB_hydrolase_fold"/>
</dbReference>
<organism evidence="5 6">
    <name type="scientific">Asterophora parasitica</name>
    <dbReference type="NCBI Taxonomy" id="117018"/>
    <lineage>
        <taxon>Eukaryota</taxon>
        <taxon>Fungi</taxon>
        <taxon>Dikarya</taxon>
        <taxon>Basidiomycota</taxon>
        <taxon>Agaricomycotina</taxon>
        <taxon>Agaricomycetes</taxon>
        <taxon>Agaricomycetidae</taxon>
        <taxon>Agaricales</taxon>
        <taxon>Tricholomatineae</taxon>
        <taxon>Lyophyllaceae</taxon>
        <taxon>Asterophora</taxon>
    </lineage>
</organism>
<keyword evidence="2 3" id="KW-0378">Hydrolase</keyword>
<dbReference type="PANTHER" id="PTHR43142:SF5">
    <property type="entry name" value="CARBOXYLIC ESTER HYDROLASE"/>
    <property type="match status" value="1"/>
</dbReference>
<dbReference type="EC" id="3.1.1.-" evidence="3"/>
<sequence>MEWLHHYIGEFGGDPSNITVFGESSGGADIICHMLSAENHSRPIFQRAIVQSALLDHNLPDGSNAGWHLSHTLAALRVTNIDHFRKIDAEKLTGLRICFRAIDDNVFLRHGWKEYFTKDDAHTRHHSQLKSHIARAHSRARSRSSVRGVGSPSRMPALALPANLQPLIIGDCSADSTLWSHSVSEWTAPGAVRRIKAVCQSLSKASNVMRAYDISSYTPDEEITERLLELVNDARVAWPTECVAQSAKRERGGRGVWRYVFDQEGPSKGIPHHAADLIYLFDTVPLPASAQSSAASSPEMFCDSFGPESDDEENFSYSSPIDDRDDDWTATVVDEWSYRRVRDTMQERWISFAHGEAPWREDKVFVFGPEGETGERSGLIFEGRRRKEVWKEALEPLGMQLVQKVGLELSRGASGL</sequence>
<dbReference type="Proteomes" id="UP000775547">
    <property type="component" value="Unassembled WGS sequence"/>
</dbReference>
<keyword evidence="6" id="KW-1185">Reference proteome</keyword>
<dbReference type="Pfam" id="PF00135">
    <property type="entry name" value="COesterase"/>
    <property type="match status" value="1"/>
</dbReference>
<evidence type="ECO:0000259" key="4">
    <source>
        <dbReference type="Pfam" id="PF00135"/>
    </source>
</evidence>
<dbReference type="InterPro" id="IPR019826">
    <property type="entry name" value="Carboxylesterase_B_AS"/>
</dbReference>
<dbReference type="EMBL" id="JABCKV010000226">
    <property type="protein sequence ID" value="KAG5641988.1"/>
    <property type="molecule type" value="Genomic_DNA"/>
</dbReference>
<comment type="caution">
    <text evidence="5">The sequence shown here is derived from an EMBL/GenBank/DDBJ whole genome shotgun (WGS) entry which is preliminary data.</text>
</comment>
<protein>
    <recommendedName>
        <fullName evidence="3">Carboxylic ester hydrolase</fullName>
        <ecNumber evidence="3">3.1.1.-</ecNumber>
    </recommendedName>
</protein>
<dbReference type="PROSITE" id="PS00122">
    <property type="entry name" value="CARBOXYLESTERASE_B_1"/>
    <property type="match status" value="1"/>
</dbReference>
<name>A0A9P7G4L2_9AGAR</name>
<gene>
    <name evidence="5" type="ORF">DXG03_003817</name>
</gene>
<dbReference type="GO" id="GO:0016787">
    <property type="term" value="F:hydrolase activity"/>
    <property type="evidence" value="ECO:0007669"/>
    <property type="project" value="UniProtKB-KW"/>
</dbReference>
<evidence type="ECO:0000313" key="6">
    <source>
        <dbReference type="Proteomes" id="UP000775547"/>
    </source>
</evidence>
<evidence type="ECO:0000256" key="3">
    <source>
        <dbReference type="RuleBase" id="RU361235"/>
    </source>
</evidence>
<reference evidence="5" key="2">
    <citation type="submission" date="2021-10" db="EMBL/GenBank/DDBJ databases">
        <title>Phylogenomics reveals ancestral predisposition of the termite-cultivated fungus Termitomyces towards a domesticated lifestyle.</title>
        <authorList>
            <person name="Auxier B."/>
            <person name="Grum-Grzhimaylo A."/>
            <person name="Cardenas M.E."/>
            <person name="Lodge J.D."/>
            <person name="Laessoe T."/>
            <person name="Pedersen O."/>
            <person name="Smith M.E."/>
            <person name="Kuyper T.W."/>
            <person name="Franco-Molano E.A."/>
            <person name="Baroni T.J."/>
            <person name="Aanen D.K."/>
        </authorList>
    </citation>
    <scope>NUCLEOTIDE SEQUENCE</scope>
    <source>
        <strain evidence="5">AP01</strain>
        <tissue evidence="5">Mycelium</tissue>
    </source>
</reference>
<dbReference type="InterPro" id="IPR002018">
    <property type="entry name" value="CarbesteraseB"/>
</dbReference>
<feature type="domain" description="Carboxylesterase type B" evidence="4">
    <location>
        <begin position="1"/>
        <end position="290"/>
    </location>
</feature>
<dbReference type="SUPFAM" id="SSF53474">
    <property type="entry name" value="alpha/beta-Hydrolases"/>
    <property type="match status" value="1"/>
</dbReference>
<evidence type="ECO:0000256" key="2">
    <source>
        <dbReference type="ARBA" id="ARBA00022801"/>
    </source>
</evidence>
<dbReference type="Gene3D" id="3.40.50.1820">
    <property type="entry name" value="alpha/beta hydrolase"/>
    <property type="match status" value="1"/>
</dbReference>
<dbReference type="OrthoDB" id="3200163at2759"/>
<comment type="similarity">
    <text evidence="1 3">Belongs to the type-B carboxylesterase/lipase family.</text>
</comment>
<reference evidence="5" key="1">
    <citation type="submission" date="2020-07" db="EMBL/GenBank/DDBJ databases">
        <authorList>
            <person name="Nieuwenhuis M."/>
            <person name="Van De Peppel L.J.J."/>
        </authorList>
    </citation>
    <scope>NUCLEOTIDE SEQUENCE</scope>
    <source>
        <strain evidence="5">AP01</strain>
        <tissue evidence="5">Mycelium</tissue>
    </source>
</reference>
<accession>A0A9P7G4L2</accession>
<dbReference type="AlphaFoldDB" id="A0A9P7G4L2"/>
<evidence type="ECO:0000313" key="5">
    <source>
        <dbReference type="EMBL" id="KAG5641988.1"/>
    </source>
</evidence>